<organism evidence="6 7">
    <name type="scientific">Peribacillus psychrosaccharolyticus</name>
    <name type="common">Bacillus psychrosaccharolyticus</name>
    <dbReference type="NCBI Taxonomy" id="1407"/>
    <lineage>
        <taxon>Bacteria</taxon>
        <taxon>Bacillati</taxon>
        <taxon>Bacillota</taxon>
        <taxon>Bacilli</taxon>
        <taxon>Bacillales</taxon>
        <taxon>Bacillaceae</taxon>
        <taxon>Peribacillus</taxon>
    </lineage>
</organism>
<dbReference type="GO" id="GO:0016874">
    <property type="term" value="F:ligase activity"/>
    <property type="evidence" value="ECO:0007669"/>
    <property type="project" value="UniProtKB-KW"/>
</dbReference>
<dbReference type="PIRSF" id="PIRSF029120">
    <property type="entry name" value="UCP029120"/>
    <property type="match status" value="1"/>
</dbReference>
<dbReference type="AlphaFoldDB" id="A0A974NRC2"/>
<evidence type="ECO:0000256" key="3">
    <source>
        <dbReference type="ARBA" id="ARBA00022840"/>
    </source>
</evidence>
<proteinExistence type="predicted"/>
<dbReference type="Pfam" id="PF15632">
    <property type="entry name" value="ATPgrasp_Ter"/>
    <property type="match status" value="1"/>
</dbReference>
<dbReference type="Gene3D" id="3.30.470.20">
    <property type="entry name" value="ATP-grasp fold, B domain"/>
    <property type="match status" value="1"/>
</dbReference>
<reference evidence="6 7" key="1">
    <citation type="submission" date="2021-01" db="EMBL/GenBank/DDBJ databases">
        <title>FDA dAtabase for Regulatory Grade micrObial Sequences (FDA-ARGOS): Supporting development and validation of Infectious Disease Dx tests.</title>
        <authorList>
            <person name="Nelson B."/>
            <person name="Plummer A."/>
            <person name="Tallon L."/>
            <person name="Sadzewicz L."/>
            <person name="Zhao X."/>
            <person name="Boylan J."/>
            <person name="Ott S."/>
            <person name="Bowen H."/>
            <person name="Vavikolanu K."/>
            <person name="Mehta A."/>
            <person name="Aluvathingal J."/>
            <person name="Nadendla S."/>
            <person name="Myers T."/>
            <person name="Yan Y."/>
            <person name="Sichtig H."/>
        </authorList>
    </citation>
    <scope>NUCLEOTIDE SEQUENCE [LARGE SCALE GENOMIC DNA]</scope>
    <source>
        <strain evidence="6 7">FDAARGOS_1161</strain>
    </source>
</reference>
<dbReference type="InterPro" id="IPR011761">
    <property type="entry name" value="ATP-grasp"/>
</dbReference>
<accession>A0A974NRC2</accession>
<dbReference type="GO" id="GO:0046872">
    <property type="term" value="F:metal ion binding"/>
    <property type="evidence" value="ECO:0007669"/>
    <property type="project" value="InterPro"/>
</dbReference>
<dbReference type="SUPFAM" id="SSF56059">
    <property type="entry name" value="Glutathione synthetase ATP-binding domain-like"/>
    <property type="match status" value="1"/>
</dbReference>
<keyword evidence="1" id="KW-0436">Ligase</keyword>
<keyword evidence="3 4" id="KW-0067">ATP-binding</keyword>
<dbReference type="GO" id="GO:0005524">
    <property type="term" value="F:ATP binding"/>
    <property type="evidence" value="ECO:0007669"/>
    <property type="project" value="UniProtKB-UniRule"/>
</dbReference>
<sequence length="339" mass="38783">MKKKIWFNRWFSTAYHFIEAIKNNPDGIDFEIYGTHPNRNTVYLHVCDYAEVEPEVSGEDYISFCLEFCKKHGIDVFIPYQHALEISQAILRFQAIGTKVMVCEDFASMETISHKGKLYESFIENGLGNLVPEYRVVQNSAQFKEEYKRLRGLGKVVCIKPADGRGGEGFRIIRDAEDTIIDLFGHISHYISFNEAYKILSKQDRFEELMVMEYLSGYEYSIDCLSYDGQLLAAVPRKKEEGRIRQLEDIPELMEIAGKVNDIYQIPYVYNVQIKYNNGLPKLLEINPRMSGGLHISSLSGVNFAYLALKLMLTGDADIVKPNLQVKATHVEKSVLLSS</sequence>
<feature type="domain" description="ATP-grasp" evidence="5">
    <location>
        <begin position="121"/>
        <end position="313"/>
    </location>
</feature>
<dbReference type="PROSITE" id="PS50975">
    <property type="entry name" value="ATP_GRASP"/>
    <property type="match status" value="1"/>
</dbReference>
<dbReference type="Gene3D" id="3.40.50.20">
    <property type="match status" value="1"/>
</dbReference>
<protein>
    <submittedName>
        <fullName evidence="6">ATP-grasp domain-containing protein</fullName>
    </submittedName>
</protein>
<evidence type="ECO:0000256" key="4">
    <source>
        <dbReference type="PROSITE-ProRule" id="PRU00409"/>
    </source>
</evidence>
<dbReference type="EMBL" id="CP068053">
    <property type="protein sequence ID" value="QQT02448.1"/>
    <property type="molecule type" value="Genomic_DNA"/>
</dbReference>
<dbReference type="PANTHER" id="PTHR43585">
    <property type="entry name" value="FUMIPYRROLE BIOSYNTHESIS PROTEIN C"/>
    <property type="match status" value="1"/>
</dbReference>
<keyword evidence="2 4" id="KW-0547">Nucleotide-binding</keyword>
<dbReference type="RefSeq" id="WP_040374425.1">
    <property type="nucleotide sequence ID" value="NZ_CP068053.1"/>
</dbReference>
<dbReference type="InterPro" id="IPR052032">
    <property type="entry name" value="ATP-dep_AA_Ligase"/>
</dbReference>
<evidence type="ECO:0000256" key="1">
    <source>
        <dbReference type="ARBA" id="ARBA00022598"/>
    </source>
</evidence>
<evidence type="ECO:0000313" key="7">
    <source>
        <dbReference type="Proteomes" id="UP000595254"/>
    </source>
</evidence>
<evidence type="ECO:0000313" key="6">
    <source>
        <dbReference type="EMBL" id="QQT02448.1"/>
    </source>
</evidence>
<gene>
    <name evidence="6" type="ORF">I6J18_11780</name>
</gene>
<keyword evidence="7" id="KW-1185">Reference proteome</keyword>
<name>A0A974NRC2_PERPY</name>
<dbReference type="PANTHER" id="PTHR43585:SF2">
    <property type="entry name" value="ATP-GRASP ENZYME FSQD"/>
    <property type="match status" value="1"/>
</dbReference>
<evidence type="ECO:0000259" key="5">
    <source>
        <dbReference type="PROSITE" id="PS50975"/>
    </source>
</evidence>
<dbReference type="InterPro" id="IPR011226">
    <property type="entry name" value="ATP-grasp_fam"/>
</dbReference>
<dbReference type="Proteomes" id="UP000595254">
    <property type="component" value="Chromosome"/>
</dbReference>
<evidence type="ECO:0000256" key="2">
    <source>
        <dbReference type="ARBA" id="ARBA00022741"/>
    </source>
</evidence>
<dbReference type="KEGG" id="ppsr:I6J18_11780"/>